<gene>
    <name evidence="1" type="ORF">N7603_02095</name>
</gene>
<accession>A0ABT2PVL5</accession>
<comment type="caution">
    <text evidence="1">The sequence shown here is derived from an EMBL/GenBank/DDBJ whole genome shotgun (WGS) entry which is preliminary data.</text>
</comment>
<dbReference type="EMBL" id="JAOEGN010000003">
    <property type="protein sequence ID" value="MCU0104446.1"/>
    <property type="molecule type" value="Genomic_DNA"/>
</dbReference>
<evidence type="ECO:0000313" key="1">
    <source>
        <dbReference type="EMBL" id="MCU0104446.1"/>
    </source>
</evidence>
<keyword evidence="2" id="KW-1185">Reference proteome</keyword>
<protein>
    <submittedName>
        <fullName evidence="1">Uncharacterized protein</fullName>
    </submittedName>
</protein>
<dbReference type="RefSeq" id="WP_262095681.1">
    <property type="nucleotide sequence ID" value="NZ_JAOEGN010000003.1"/>
</dbReference>
<evidence type="ECO:0000313" key="2">
    <source>
        <dbReference type="Proteomes" id="UP001209076"/>
    </source>
</evidence>
<organism evidence="1 2">
    <name type="scientific">Paracholeplasma vituli</name>
    <dbReference type="NCBI Taxonomy" id="69473"/>
    <lineage>
        <taxon>Bacteria</taxon>
        <taxon>Bacillati</taxon>
        <taxon>Mycoplasmatota</taxon>
        <taxon>Mollicutes</taxon>
        <taxon>Acholeplasmatales</taxon>
        <taxon>Acholeplasmataceae</taxon>
        <taxon>Paracholeplasma</taxon>
    </lineage>
</organism>
<sequence length="264" mass="29513">MALRKITFDGATVSSKDDADINYHLFDLIPAGIIKGLGNEIPVSAGNNTITFGSGYLQIYGRRIFMEPNTQISITLDATRNGYIAVDINLAQNTLELTRIEISSGWPTLIQNNLSNSIGRYQFAIAKYSKTPTSLSLDASFAATRPMIKTLSDLVNEKNQEVYDWALGKFSNKIIPPVDLWATVMKYNLTDFPGQATDCLIHVRLGKIATFTFSGRHLINASIQSLAYRYIGVDYYLTIEYTSSQMYLYSNNTSHRISSVEVFR</sequence>
<name>A0ABT2PVL5_9MOLU</name>
<dbReference type="Gene3D" id="2.60.520.10">
    <property type="entry name" value="Phage fibre proteins"/>
    <property type="match status" value="1"/>
</dbReference>
<proteinExistence type="predicted"/>
<reference evidence="2" key="1">
    <citation type="submission" date="2023-07" db="EMBL/GenBank/DDBJ databases">
        <title>Novel Mycoplasma species identified in domestic and wild animals.</title>
        <authorList>
            <person name="Volokhov D.V."/>
            <person name="Furtak V.A."/>
            <person name="Zagorodnyaya T.A."/>
        </authorList>
    </citation>
    <scope>NUCLEOTIDE SEQUENCE [LARGE SCALE GENOMIC DNA]</scope>
    <source>
        <strain evidence="2">92-19</strain>
    </source>
</reference>
<dbReference type="Proteomes" id="UP001209076">
    <property type="component" value="Unassembled WGS sequence"/>
</dbReference>